<evidence type="ECO:0000259" key="3">
    <source>
        <dbReference type="PROSITE" id="PS50198"/>
    </source>
</evidence>
<feature type="domain" description="PpiC" evidence="3">
    <location>
        <begin position="249"/>
        <end position="351"/>
    </location>
</feature>
<reference evidence="4 5" key="1">
    <citation type="submission" date="2020-08" db="EMBL/GenBank/DDBJ databases">
        <title>Genomic Encyclopedia of Type Strains, Phase IV (KMG-IV): sequencing the most valuable type-strain genomes for metagenomic binning, comparative biology and taxonomic classification.</title>
        <authorList>
            <person name="Goeker M."/>
        </authorList>
    </citation>
    <scope>NUCLEOTIDE SEQUENCE [LARGE SCALE GENOMIC DNA]</scope>
    <source>
        <strain evidence="4 5">DSM 27471</strain>
    </source>
</reference>
<dbReference type="InterPro" id="IPR000297">
    <property type="entry name" value="PPIase_PpiC"/>
</dbReference>
<evidence type="ECO:0000313" key="4">
    <source>
        <dbReference type="EMBL" id="MBB3187345.1"/>
    </source>
</evidence>
<dbReference type="SUPFAM" id="SSF54534">
    <property type="entry name" value="FKBP-like"/>
    <property type="match status" value="2"/>
</dbReference>
<dbReference type="Proteomes" id="UP000544222">
    <property type="component" value="Unassembled WGS sequence"/>
</dbReference>
<dbReference type="RefSeq" id="WP_183413115.1">
    <property type="nucleotide sequence ID" value="NZ_JACHYB010000001.1"/>
</dbReference>
<evidence type="ECO:0000313" key="5">
    <source>
        <dbReference type="Proteomes" id="UP000544222"/>
    </source>
</evidence>
<keyword evidence="5" id="KW-1185">Reference proteome</keyword>
<dbReference type="PANTHER" id="PTHR47245">
    <property type="entry name" value="PEPTIDYLPROLYL ISOMERASE"/>
    <property type="match status" value="1"/>
</dbReference>
<dbReference type="GO" id="GO:0003755">
    <property type="term" value="F:peptidyl-prolyl cis-trans isomerase activity"/>
    <property type="evidence" value="ECO:0007669"/>
    <property type="project" value="UniProtKB-KW"/>
</dbReference>
<proteinExistence type="predicted"/>
<dbReference type="InterPro" id="IPR046357">
    <property type="entry name" value="PPIase_dom_sf"/>
</dbReference>
<dbReference type="PANTHER" id="PTHR47245:SF2">
    <property type="entry name" value="PEPTIDYL-PROLYL CIS-TRANS ISOMERASE HP_0175-RELATED"/>
    <property type="match status" value="1"/>
</dbReference>
<feature type="chain" id="PRO_5031019950" evidence="2">
    <location>
        <begin position="20"/>
        <end position="668"/>
    </location>
</feature>
<name>A0A7W5DQQ9_9PORP</name>
<accession>A0A7W5DQQ9</accession>
<feature type="signal peptide" evidence="2">
    <location>
        <begin position="1"/>
        <end position="19"/>
    </location>
</feature>
<gene>
    <name evidence="4" type="ORF">FHX64_001508</name>
</gene>
<dbReference type="PROSITE" id="PS50198">
    <property type="entry name" value="PPIC_PPIASE_2"/>
    <property type="match status" value="2"/>
</dbReference>
<keyword evidence="2" id="KW-0732">Signal</keyword>
<feature type="domain" description="PpiC" evidence="3">
    <location>
        <begin position="120"/>
        <end position="244"/>
    </location>
</feature>
<protein>
    <submittedName>
        <fullName evidence="4">Peptidyl-prolyl cis-trans isomerase SurA</fullName>
        <ecNumber evidence="4">5.2.1.8</ecNumber>
    </submittedName>
</protein>
<dbReference type="EC" id="5.2.1.8" evidence="4"/>
<dbReference type="InterPro" id="IPR050245">
    <property type="entry name" value="PrsA_foldase"/>
</dbReference>
<keyword evidence="1 4" id="KW-0413">Isomerase</keyword>
<evidence type="ECO:0000256" key="1">
    <source>
        <dbReference type="PROSITE-ProRule" id="PRU00278"/>
    </source>
</evidence>
<dbReference type="EMBL" id="JACHYB010000001">
    <property type="protein sequence ID" value="MBB3187345.1"/>
    <property type="molecule type" value="Genomic_DNA"/>
</dbReference>
<comment type="caution">
    <text evidence="4">The sequence shown here is derived from an EMBL/GenBank/DDBJ whole genome shotgun (WGS) entry which is preliminary data.</text>
</comment>
<dbReference type="AlphaFoldDB" id="A0A7W5DQQ9"/>
<sequence>MKTSRFIIAFFLFTTTLFAQNDKDPVLMTINGTPIHRSEFVYLYNKNNADNVLDKRSLNDYLELFENFKLKVIEAEAEGMDTTKAFRDEFLGYRQQLTPPYLTDTVLRNKLERQAYNRLKKEIDVDHILIRVAPNASPADTLKAYNEIMAIRKRVTKNRIEKVVKKSLFGKKIQEKILPPENFETVAREVSQDPSVAENGGHLGYITGFMTIYPFECAAYHTPLDSVSMPVRTLYGYHLIKVNGIRPSRGEVHVAHIMIFAQKGSPDSVMAAAKHRIDSIYTLLQKGADFATLARRFSQDRGSAVNGGILPWFGTGFMVKSFEDTAFALNKGEISKPFQTIYGWHIMKMLDKRPLASFAQKRTEIDRRIQYDVRSQMIADSFSNKLKKEYNFQVDPNALAQILQLAEKFAIQDSAFKRVAQQLNAPIASYAGVQLTQQEFIKFLEAHPNDTKATIAGFINNRWGQFVSSELMSYENSQLEHKYPDFANLVREYHDGILLFDISNKEVWDKATKDTIGLKNYFNTHKNNYIWKEPHFKGMILYCKNEAVKRKAMDLLKKAPSDSVVSYIIHHLNQNTVLVRIDQGIFAKGDNPAVDKLIFHEGFFNPDSSFPIVFYKGKILKQPDSYADVKGLVTADYQNYLDAEWIKKLRKKYPIVVNQKVLATIKEN</sequence>
<keyword evidence="1" id="KW-0697">Rotamase</keyword>
<dbReference type="Gene3D" id="3.10.50.40">
    <property type="match status" value="2"/>
</dbReference>
<evidence type="ECO:0000256" key="2">
    <source>
        <dbReference type="SAM" id="SignalP"/>
    </source>
</evidence>
<dbReference type="Pfam" id="PF13616">
    <property type="entry name" value="Rotamase_3"/>
    <property type="match status" value="1"/>
</dbReference>
<organism evidence="4 5">
    <name type="scientific">Microbacter margulisiae</name>
    <dbReference type="NCBI Taxonomy" id="1350067"/>
    <lineage>
        <taxon>Bacteria</taxon>
        <taxon>Pseudomonadati</taxon>
        <taxon>Bacteroidota</taxon>
        <taxon>Bacteroidia</taxon>
        <taxon>Bacteroidales</taxon>
        <taxon>Porphyromonadaceae</taxon>
        <taxon>Microbacter</taxon>
    </lineage>
</organism>